<feature type="region of interest" description="Disordered" evidence="1">
    <location>
        <begin position="209"/>
        <end position="242"/>
    </location>
</feature>
<name>A0A0F9PAS8_9ZZZZ</name>
<accession>A0A0F9PAS8</accession>
<sequence length="346" mass="36831">MTTHQFHSPPGIGETIDNEEPSRLKSFVTDPKNLATMLVLASAMAQPRRSGRSALAHTLRGGVGALAFRGGLDKAMHEQSQADAEQASVAEARAREADTEAAAVAATEQRTGVVAETAEAGRESAEELQAKRLEAGQFAKSPPAGGTFAEKAVLQAQKDFSDAMLNWVGVGRQGEPPEYGTFLLRAMQGAALLGGVQGQVDFAATPEPTAEGELTIPGPVPTPEPRQPSPREASKEGRSSVAQHFVGKGIVDDALEAKLLRHRMPDFREIKEDTGVIAAARQMDELVKQQVSAMTIEEARAAIKERRWALSDETIAALRARIAELKPKKAPTAPLTEALGGLARRP</sequence>
<gene>
    <name evidence="2" type="ORF">LCGC14_0849410</name>
</gene>
<feature type="compositionally biased region" description="Pro residues" evidence="1">
    <location>
        <begin position="218"/>
        <end position="228"/>
    </location>
</feature>
<dbReference type="EMBL" id="LAZR01002525">
    <property type="protein sequence ID" value="KKN28920.1"/>
    <property type="molecule type" value="Genomic_DNA"/>
</dbReference>
<comment type="caution">
    <text evidence="2">The sequence shown here is derived from an EMBL/GenBank/DDBJ whole genome shotgun (WGS) entry which is preliminary data.</text>
</comment>
<dbReference type="AlphaFoldDB" id="A0A0F9PAS8"/>
<evidence type="ECO:0000256" key="1">
    <source>
        <dbReference type="SAM" id="MobiDB-lite"/>
    </source>
</evidence>
<organism evidence="2">
    <name type="scientific">marine sediment metagenome</name>
    <dbReference type="NCBI Taxonomy" id="412755"/>
    <lineage>
        <taxon>unclassified sequences</taxon>
        <taxon>metagenomes</taxon>
        <taxon>ecological metagenomes</taxon>
    </lineage>
</organism>
<proteinExistence type="predicted"/>
<reference evidence="2" key="1">
    <citation type="journal article" date="2015" name="Nature">
        <title>Complex archaea that bridge the gap between prokaryotes and eukaryotes.</title>
        <authorList>
            <person name="Spang A."/>
            <person name="Saw J.H."/>
            <person name="Jorgensen S.L."/>
            <person name="Zaremba-Niedzwiedzka K."/>
            <person name="Martijn J."/>
            <person name="Lind A.E."/>
            <person name="van Eijk R."/>
            <person name="Schleper C."/>
            <person name="Guy L."/>
            <person name="Ettema T.J."/>
        </authorList>
    </citation>
    <scope>NUCLEOTIDE SEQUENCE</scope>
</reference>
<protein>
    <submittedName>
        <fullName evidence="2">Uncharacterized protein</fullName>
    </submittedName>
</protein>
<feature type="region of interest" description="Disordered" evidence="1">
    <location>
        <begin position="1"/>
        <end position="20"/>
    </location>
</feature>
<evidence type="ECO:0000313" key="2">
    <source>
        <dbReference type="EMBL" id="KKN28920.1"/>
    </source>
</evidence>